<dbReference type="Proteomes" id="UP000076738">
    <property type="component" value="Unassembled WGS sequence"/>
</dbReference>
<dbReference type="Pfam" id="PF12776">
    <property type="entry name" value="Myb_DNA-bind_3"/>
    <property type="match status" value="1"/>
</dbReference>
<protein>
    <recommendedName>
        <fullName evidence="2">Myb/SANT-like domain-containing protein</fullName>
    </recommendedName>
</protein>
<feature type="compositionally biased region" description="Low complexity" evidence="1">
    <location>
        <begin position="347"/>
        <end position="366"/>
    </location>
</feature>
<evidence type="ECO:0000313" key="4">
    <source>
        <dbReference type="Proteomes" id="UP000076738"/>
    </source>
</evidence>
<evidence type="ECO:0000256" key="1">
    <source>
        <dbReference type="SAM" id="MobiDB-lite"/>
    </source>
</evidence>
<feature type="region of interest" description="Disordered" evidence="1">
    <location>
        <begin position="161"/>
        <end position="180"/>
    </location>
</feature>
<evidence type="ECO:0000259" key="2">
    <source>
        <dbReference type="Pfam" id="PF12776"/>
    </source>
</evidence>
<feature type="compositionally biased region" description="Acidic residues" evidence="1">
    <location>
        <begin position="187"/>
        <end position="201"/>
    </location>
</feature>
<feature type="compositionally biased region" description="Acidic residues" evidence="1">
    <location>
        <begin position="162"/>
        <end position="180"/>
    </location>
</feature>
<feature type="region of interest" description="Disordered" evidence="1">
    <location>
        <begin position="345"/>
        <end position="366"/>
    </location>
</feature>
<feature type="region of interest" description="Disordered" evidence="1">
    <location>
        <begin position="187"/>
        <end position="231"/>
    </location>
</feature>
<gene>
    <name evidence="3" type="ORF">CALVIDRAFT_566456</name>
</gene>
<feature type="compositionally biased region" description="Basic residues" evidence="1">
    <location>
        <begin position="207"/>
        <end position="216"/>
    </location>
</feature>
<keyword evidence="4" id="KW-1185">Reference proteome</keyword>
<proteinExistence type="predicted"/>
<reference evidence="3 4" key="1">
    <citation type="journal article" date="2016" name="Mol. Biol. Evol.">
        <title>Comparative Genomics of Early-Diverging Mushroom-Forming Fungi Provides Insights into the Origins of Lignocellulose Decay Capabilities.</title>
        <authorList>
            <person name="Nagy L.G."/>
            <person name="Riley R."/>
            <person name="Tritt A."/>
            <person name="Adam C."/>
            <person name="Daum C."/>
            <person name="Floudas D."/>
            <person name="Sun H."/>
            <person name="Yadav J.S."/>
            <person name="Pangilinan J."/>
            <person name="Larsson K.H."/>
            <person name="Matsuura K."/>
            <person name="Barry K."/>
            <person name="Labutti K."/>
            <person name="Kuo R."/>
            <person name="Ohm R.A."/>
            <person name="Bhattacharya S.S."/>
            <person name="Shirouzu T."/>
            <person name="Yoshinaga Y."/>
            <person name="Martin F.M."/>
            <person name="Grigoriev I.V."/>
            <person name="Hibbett D.S."/>
        </authorList>
    </citation>
    <scope>NUCLEOTIDE SEQUENCE [LARGE SCALE GENOMIC DNA]</scope>
    <source>
        <strain evidence="3 4">TUFC12733</strain>
    </source>
</reference>
<dbReference type="PANTHER" id="PTHR46929:SF3">
    <property type="entry name" value="MYB_SANT-LIKE DOMAIN-CONTAINING PROTEIN"/>
    <property type="match status" value="1"/>
</dbReference>
<dbReference type="InterPro" id="IPR024752">
    <property type="entry name" value="Myb/SANT-like_dom"/>
</dbReference>
<dbReference type="AlphaFoldDB" id="A0A167JCC6"/>
<dbReference type="STRING" id="1330018.A0A167JCC6"/>
<organism evidence="3 4">
    <name type="scientific">Calocera viscosa (strain TUFC12733)</name>
    <dbReference type="NCBI Taxonomy" id="1330018"/>
    <lineage>
        <taxon>Eukaryota</taxon>
        <taxon>Fungi</taxon>
        <taxon>Dikarya</taxon>
        <taxon>Basidiomycota</taxon>
        <taxon>Agaricomycotina</taxon>
        <taxon>Dacrymycetes</taxon>
        <taxon>Dacrymycetales</taxon>
        <taxon>Dacrymycetaceae</taxon>
        <taxon>Calocera</taxon>
    </lineage>
</organism>
<dbReference type="PANTHER" id="PTHR46929">
    <property type="entry name" value="EXPRESSED PROTEIN"/>
    <property type="match status" value="1"/>
</dbReference>
<dbReference type="EMBL" id="KV417301">
    <property type="protein sequence ID" value="KZO93451.1"/>
    <property type="molecule type" value="Genomic_DNA"/>
</dbReference>
<sequence>MSKKTTVPKQKTRKWSAAEEEELVDILNEEAANGNRSDNGWKKTVWQICVDRFATLFPQAPDERKETGHMYSRWDRLKKQWCIVRDMRQLSGFGWIEETQMVYAKDEVWTEYLKAHPDARPFRIKPFPLYDKLTPLCEPIVARGDRVVRIPKGRQQAAQTLDEFDNENDGEVADEEGEDADEIVEVAQPDDEDDNEDEEDALGTPAPRKHAGKKRAASQTPAPRKRTRMSGAHGLMAVADAVRGLSEAMQAGPPPAGQEGSPVRHTNAIHMLEKEPGISDEDRLTAIDLFVDNPRLGDSYLGFSDPNLRSQWLQRQLRKQDARMSEQAQQAALFTSAWSSSPVPANFDTSAQSSFTTASTSDSLPT</sequence>
<name>A0A167JCC6_CALVF</name>
<dbReference type="OrthoDB" id="76215at2759"/>
<feature type="domain" description="Myb/SANT-like" evidence="2">
    <location>
        <begin position="14"/>
        <end position="112"/>
    </location>
</feature>
<evidence type="ECO:0000313" key="3">
    <source>
        <dbReference type="EMBL" id="KZO93451.1"/>
    </source>
</evidence>
<accession>A0A167JCC6</accession>